<dbReference type="GO" id="GO:0006631">
    <property type="term" value="P:fatty acid metabolic process"/>
    <property type="evidence" value="ECO:0007669"/>
    <property type="project" value="TreeGrafter"/>
</dbReference>
<proteinExistence type="inferred from homology"/>
<evidence type="ECO:0000313" key="5">
    <source>
        <dbReference type="EMBL" id="PSF11895.1"/>
    </source>
</evidence>
<dbReference type="Proteomes" id="UP000239866">
    <property type="component" value="Unassembled WGS sequence"/>
</dbReference>
<dbReference type="SUPFAM" id="SSF56801">
    <property type="entry name" value="Acetyl-CoA synthetase-like"/>
    <property type="match status" value="1"/>
</dbReference>
<comment type="caution">
    <text evidence="5">The sequence shown here is derived from an EMBL/GenBank/DDBJ whole genome shotgun (WGS) entry which is preliminary data.</text>
</comment>
<organism evidence="5 6">
    <name type="scientific">Marinobacter fuscus</name>
    <dbReference type="NCBI Taxonomy" id="2109942"/>
    <lineage>
        <taxon>Bacteria</taxon>
        <taxon>Pseudomonadati</taxon>
        <taxon>Pseudomonadota</taxon>
        <taxon>Gammaproteobacteria</taxon>
        <taxon>Pseudomonadales</taxon>
        <taxon>Marinobacteraceae</taxon>
        <taxon>Marinobacter</taxon>
    </lineage>
</organism>
<dbReference type="InterPro" id="IPR042099">
    <property type="entry name" value="ANL_N_sf"/>
</dbReference>
<dbReference type="EMBL" id="PXNP01000019">
    <property type="protein sequence ID" value="PSF11895.1"/>
    <property type="molecule type" value="Genomic_DNA"/>
</dbReference>
<gene>
    <name evidence="5" type="ORF">C7H09_04880</name>
</gene>
<dbReference type="OrthoDB" id="9803968at2"/>
<evidence type="ECO:0000313" key="6">
    <source>
        <dbReference type="Proteomes" id="UP000239866"/>
    </source>
</evidence>
<dbReference type="CDD" id="cd17631">
    <property type="entry name" value="FACL_FadD13-like"/>
    <property type="match status" value="1"/>
</dbReference>
<protein>
    <submittedName>
        <fullName evidence="5">Acyl-CoA synthase</fullName>
    </submittedName>
</protein>
<dbReference type="Pfam" id="PF13193">
    <property type="entry name" value="AMP-binding_C"/>
    <property type="match status" value="1"/>
</dbReference>
<dbReference type="PROSITE" id="PS00455">
    <property type="entry name" value="AMP_BINDING"/>
    <property type="match status" value="1"/>
</dbReference>
<dbReference type="NCBIfam" id="NF004837">
    <property type="entry name" value="PRK06187.1"/>
    <property type="match status" value="1"/>
</dbReference>
<evidence type="ECO:0000259" key="3">
    <source>
        <dbReference type="Pfam" id="PF00501"/>
    </source>
</evidence>
<dbReference type="InterPro" id="IPR025110">
    <property type="entry name" value="AMP-bd_C"/>
</dbReference>
<feature type="domain" description="AMP-dependent synthetase/ligase" evidence="3">
    <location>
        <begin position="23"/>
        <end position="390"/>
    </location>
</feature>
<dbReference type="GO" id="GO:0031956">
    <property type="term" value="F:medium-chain fatty acid-CoA ligase activity"/>
    <property type="evidence" value="ECO:0007669"/>
    <property type="project" value="TreeGrafter"/>
</dbReference>
<evidence type="ECO:0000256" key="1">
    <source>
        <dbReference type="ARBA" id="ARBA00006432"/>
    </source>
</evidence>
<keyword evidence="2" id="KW-0436">Ligase</keyword>
<dbReference type="InterPro" id="IPR000873">
    <property type="entry name" value="AMP-dep_synth/lig_dom"/>
</dbReference>
<evidence type="ECO:0000256" key="2">
    <source>
        <dbReference type="ARBA" id="ARBA00022598"/>
    </source>
</evidence>
<dbReference type="Gene3D" id="3.30.300.30">
    <property type="match status" value="1"/>
</dbReference>
<dbReference type="InterPro" id="IPR045851">
    <property type="entry name" value="AMP-bd_C_sf"/>
</dbReference>
<dbReference type="Pfam" id="PF00501">
    <property type="entry name" value="AMP-binding"/>
    <property type="match status" value="1"/>
</dbReference>
<evidence type="ECO:0000259" key="4">
    <source>
        <dbReference type="Pfam" id="PF13193"/>
    </source>
</evidence>
<dbReference type="InterPro" id="IPR020845">
    <property type="entry name" value="AMP-binding_CS"/>
</dbReference>
<name>A0A2T1KP71_9GAMM</name>
<accession>A0A2T1KP71</accession>
<dbReference type="FunFam" id="3.30.300.30:FF:000008">
    <property type="entry name" value="2,3-dihydroxybenzoate-AMP ligase"/>
    <property type="match status" value="1"/>
</dbReference>
<feature type="domain" description="AMP-binding enzyme C-terminal" evidence="4">
    <location>
        <begin position="440"/>
        <end position="511"/>
    </location>
</feature>
<dbReference type="PANTHER" id="PTHR43201:SF32">
    <property type="entry name" value="2-SUCCINYLBENZOATE--COA LIGASE, CHLOROPLASTIC_PEROXISOMAL"/>
    <property type="match status" value="1"/>
</dbReference>
<dbReference type="AlphaFoldDB" id="A0A2T1KP71"/>
<sequence>MMSSAKLGCDSGQPSSIAVQNLLERAAELWPDSPSITFEDRTFCWRETYERCCNFAEVLAAKGIVAGDRVAYLGFNSHWCFELFFAAPKAGAIALPLNFRLSTAEMIACMEDARPELLLVDEHHIEQAQLLMDACPWLKTVIYAGNGAPPESMEGYENLLSSPQPQCSFGSSGDDTLLIFYTGGTTGRSKGVMLTHNNQFTNALGGLSWYRMTERETHLLASPLFHTAAGSRVFTATMTGTHSVILSRFDVMAVMDAVQRYRINTMQIVPTMLQMMLEHPQFSDFEFSSLRLITYGAAPMPVALLERALNELPGVSFAQSYGMTEASPVVCVLDGDDHSLEPERLTRLESVGRPVFHNHVRIVDSQRKVLPVGQVGEIAVKGSNVMKGYWRAPELTDAVLSDGWYYTGDSGYFDEGGYLFLSGRIKDMIVSGGENVYPIEVENVLSRYPGVVECAVIGIPHEKWGEAVHAVVRLAEPGSATEQEIKDHCRGFIAHYKCPVAVTFVDEPLPISSVNKILKSAVRKMIIK</sequence>
<reference evidence="5 6" key="1">
    <citation type="submission" date="2018-03" db="EMBL/GenBank/DDBJ databases">
        <title>Marinobacter brunus sp. nov., a marine bacterium of Gamma-proteobacteria isolated from the surface seawater of the South China Sea.</title>
        <authorList>
            <person name="Cheng H."/>
            <person name="Wu Y.-H."/>
            <person name="Xamxidin M."/>
            <person name="Xu X.-W."/>
        </authorList>
    </citation>
    <scope>NUCLEOTIDE SEQUENCE [LARGE SCALE GENOMIC DNA]</scope>
    <source>
        <strain evidence="5 6">NH169-3</strain>
    </source>
</reference>
<dbReference type="Gene3D" id="3.40.50.12780">
    <property type="entry name" value="N-terminal domain of ligase-like"/>
    <property type="match status" value="1"/>
</dbReference>
<dbReference type="PANTHER" id="PTHR43201">
    <property type="entry name" value="ACYL-COA SYNTHETASE"/>
    <property type="match status" value="1"/>
</dbReference>
<comment type="similarity">
    <text evidence="1">Belongs to the ATP-dependent AMP-binding enzyme family.</text>
</comment>
<keyword evidence="6" id="KW-1185">Reference proteome</keyword>